<dbReference type="RefSeq" id="WP_151113389.1">
    <property type="nucleotide sequence ID" value="NZ_JACSQO010000002.1"/>
</dbReference>
<evidence type="ECO:0000256" key="1">
    <source>
        <dbReference type="SAM" id="Phobius"/>
    </source>
</evidence>
<keyword evidence="3" id="KW-0482">Metalloprotease</keyword>
<feature type="transmembrane region" description="Helical" evidence="1">
    <location>
        <begin position="27"/>
        <end position="45"/>
    </location>
</feature>
<keyword evidence="3" id="KW-0378">Hydrolase</keyword>
<gene>
    <name evidence="3" type="ORF">H9650_04780</name>
</gene>
<evidence type="ECO:0000313" key="3">
    <source>
        <dbReference type="EMBL" id="MBD7943425.1"/>
    </source>
</evidence>
<dbReference type="Proteomes" id="UP000640786">
    <property type="component" value="Unassembled WGS sequence"/>
</dbReference>
<dbReference type="Pfam" id="PF02517">
    <property type="entry name" value="Rce1-like"/>
    <property type="match status" value="1"/>
</dbReference>
<name>A0ABR8R6J3_9BACI</name>
<organism evidence="3 4">
    <name type="scientific">Psychrobacillus faecigallinarum</name>
    <dbReference type="NCBI Taxonomy" id="2762235"/>
    <lineage>
        <taxon>Bacteria</taxon>
        <taxon>Bacillati</taxon>
        <taxon>Bacillota</taxon>
        <taxon>Bacilli</taxon>
        <taxon>Bacillales</taxon>
        <taxon>Bacillaceae</taxon>
        <taxon>Psychrobacillus</taxon>
    </lineage>
</organism>
<dbReference type="EMBL" id="JACSQO010000002">
    <property type="protein sequence ID" value="MBD7943425.1"/>
    <property type="molecule type" value="Genomic_DNA"/>
</dbReference>
<keyword evidence="1" id="KW-0472">Membrane</keyword>
<feature type="transmembrane region" description="Helical" evidence="1">
    <location>
        <begin position="5"/>
        <end position="21"/>
    </location>
</feature>
<feature type="transmembrane region" description="Helical" evidence="1">
    <location>
        <begin position="107"/>
        <end position="126"/>
    </location>
</feature>
<dbReference type="InterPro" id="IPR003675">
    <property type="entry name" value="Rce1/LyrA-like_dom"/>
</dbReference>
<evidence type="ECO:0000259" key="2">
    <source>
        <dbReference type="Pfam" id="PF02517"/>
    </source>
</evidence>
<proteinExistence type="predicted"/>
<reference evidence="3 4" key="1">
    <citation type="submission" date="2020-08" db="EMBL/GenBank/DDBJ databases">
        <title>A Genomic Blueprint of the Chicken Gut Microbiome.</title>
        <authorList>
            <person name="Gilroy R."/>
            <person name="Ravi A."/>
            <person name="Getino M."/>
            <person name="Pursley I."/>
            <person name="Horton D.L."/>
            <person name="Alikhan N.-F."/>
            <person name="Baker D."/>
            <person name="Gharbi K."/>
            <person name="Hall N."/>
            <person name="Watson M."/>
            <person name="Adriaenssens E.M."/>
            <person name="Foster-Nyarko E."/>
            <person name="Jarju S."/>
            <person name="Secka A."/>
            <person name="Antonio M."/>
            <person name="Oren A."/>
            <person name="Chaudhuri R."/>
            <person name="La Ragione R.M."/>
            <person name="Hildebrand F."/>
            <person name="Pallen M.J."/>
        </authorList>
    </citation>
    <scope>NUCLEOTIDE SEQUENCE [LARGE SCALE GENOMIC DNA]</scope>
    <source>
        <strain evidence="3 4">Sa2BUA9</strain>
    </source>
</reference>
<keyword evidence="1" id="KW-0812">Transmembrane</keyword>
<sequence>MVKQLVLLFGPTIMIILGLPILQNVPITFLLFYGWLLLIPIVVSFRRKNRNRFFVPQPKSSLTVGIISGIICLIAIYGFFYLFQSLVIDRENLSTLLVQWDFTGSKVILLVFFLILVNPILEEFYWRRFMYDRLYPRLGSTFTILITSFFYSLYHLVVVMPIFNSPFHILAAMIVFLAGIMWGIFRSKFHTIVPSIVSHSLADLGIMLVYLFIIL</sequence>
<feature type="transmembrane region" description="Helical" evidence="1">
    <location>
        <begin position="192"/>
        <end position="213"/>
    </location>
</feature>
<keyword evidence="3" id="KW-0645">Protease</keyword>
<keyword evidence="4" id="KW-1185">Reference proteome</keyword>
<protein>
    <submittedName>
        <fullName evidence="3">CPBP family intramembrane metalloprotease</fullName>
    </submittedName>
</protein>
<feature type="domain" description="CAAX prenyl protease 2/Lysostaphin resistance protein A-like" evidence="2">
    <location>
        <begin position="106"/>
        <end position="204"/>
    </location>
</feature>
<feature type="transmembrane region" description="Helical" evidence="1">
    <location>
        <begin position="166"/>
        <end position="185"/>
    </location>
</feature>
<comment type="caution">
    <text evidence="3">The sequence shown here is derived from an EMBL/GenBank/DDBJ whole genome shotgun (WGS) entry which is preliminary data.</text>
</comment>
<feature type="transmembrane region" description="Helical" evidence="1">
    <location>
        <begin position="138"/>
        <end position="160"/>
    </location>
</feature>
<evidence type="ECO:0000313" key="4">
    <source>
        <dbReference type="Proteomes" id="UP000640786"/>
    </source>
</evidence>
<accession>A0ABR8R6J3</accession>
<dbReference type="GO" id="GO:0008237">
    <property type="term" value="F:metallopeptidase activity"/>
    <property type="evidence" value="ECO:0007669"/>
    <property type="project" value="UniProtKB-KW"/>
</dbReference>
<keyword evidence="1" id="KW-1133">Transmembrane helix</keyword>
<feature type="transmembrane region" description="Helical" evidence="1">
    <location>
        <begin position="66"/>
        <end position="87"/>
    </location>
</feature>